<dbReference type="AlphaFoldDB" id="E0SQN2"/>
<keyword evidence="3 10" id="KW-0547">Nucleotide-binding</keyword>
<dbReference type="EMBL" id="CP002098">
    <property type="protein sequence ID" value="ADM27106.1"/>
    <property type="molecule type" value="Genomic_DNA"/>
</dbReference>
<dbReference type="InterPro" id="IPR002786">
    <property type="entry name" value="Non_canon_purine_NTPase"/>
</dbReference>
<dbReference type="PANTHER" id="PTHR34699:SF2">
    <property type="entry name" value="NON-CANONICAL PURINE NTP PHOSPHATASE_PRRC1 DOMAIN-CONTAINING PROTEIN"/>
    <property type="match status" value="1"/>
</dbReference>
<evidence type="ECO:0000259" key="11">
    <source>
        <dbReference type="Pfam" id="PF01931"/>
    </source>
</evidence>
<dbReference type="GO" id="GO:0000166">
    <property type="term" value="F:nucleotide binding"/>
    <property type="evidence" value="ECO:0007669"/>
    <property type="project" value="UniProtKB-KW"/>
</dbReference>
<dbReference type="NCBIfam" id="TIGR00258">
    <property type="entry name" value="inosine/xanthosine triphosphatase"/>
    <property type="match status" value="1"/>
</dbReference>
<dbReference type="SUPFAM" id="SSF52972">
    <property type="entry name" value="ITPase-like"/>
    <property type="match status" value="1"/>
</dbReference>
<evidence type="ECO:0000256" key="1">
    <source>
        <dbReference type="ARBA" id="ARBA00001936"/>
    </source>
</evidence>
<dbReference type="FunFam" id="3.90.950.10:FF:000002">
    <property type="entry name" value="Inosine/xanthosine triphosphatase"/>
    <property type="match status" value="1"/>
</dbReference>
<evidence type="ECO:0000256" key="3">
    <source>
        <dbReference type="ARBA" id="ARBA00022741"/>
    </source>
</evidence>
<comment type="catalytic activity">
    <reaction evidence="9 10">
        <text>XTP + H2O = XDP + phosphate + H(+)</text>
        <dbReference type="Rhea" id="RHEA:28406"/>
        <dbReference type="ChEBI" id="CHEBI:15377"/>
        <dbReference type="ChEBI" id="CHEBI:15378"/>
        <dbReference type="ChEBI" id="CHEBI:43474"/>
        <dbReference type="ChEBI" id="CHEBI:59884"/>
        <dbReference type="ChEBI" id="CHEBI:61314"/>
        <dbReference type="EC" id="3.6.1.73"/>
    </reaction>
</comment>
<dbReference type="HAMAP" id="MF_00648">
    <property type="entry name" value="Non_canon_purine_NTPase_YjjX"/>
    <property type="match status" value="1"/>
</dbReference>
<dbReference type="GO" id="GO:0006772">
    <property type="term" value="P:thiamine metabolic process"/>
    <property type="evidence" value="ECO:0007669"/>
    <property type="project" value="TreeGrafter"/>
</dbReference>
<gene>
    <name evidence="12" type="ordered locus">Igag_0257</name>
</gene>
<dbReference type="InterPro" id="IPR050299">
    <property type="entry name" value="YjjX_NTPase"/>
</dbReference>
<feature type="domain" description="Non-canonical purine NTP phosphatase/PRRC1" evidence="11">
    <location>
        <begin position="6"/>
        <end position="170"/>
    </location>
</feature>
<name>E0SQN2_IGNAA</name>
<comment type="cofactor">
    <cofactor evidence="10">
        <name>Mg(2+)</name>
        <dbReference type="ChEBI" id="CHEBI:18420"/>
    </cofactor>
    <cofactor evidence="10">
        <name>Mn(2+)</name>
        <dbReference type="ChEBI" id="CHEBI:29035"/>
    </cofactor>
    <text evidence="10">Binds 1 divalent metal cation per subunit; can use either Mg(2+) or Mn(2+).</text>
</comment>
<dbReference type="PANTHER" id="PTHR34699">
    <property type="match status" value="1"/>
</dbReference>
<dbReference type="Proteomes" id="UP000001304">
    <property type="component" value="Chromosome"/>
</dbReference>
<comment type="similarity">
    <text evidence="10">Belongs to the YjjX NTPase family.</text>
</comment>
<comment type="function">
    <text evidence="10">Phosphatase that hydrolyzes non-canonical purine nucleotides such as XTP and ITP to their respective diphosphate derivatives. Probably excludes non-canonical purines from DNA/RNA precursor pool, thus preventing their incorporation into DNA/RNA and avoiding chromosomal lesions.</text>
</comment>
<evidence type="ECO:0000256" key="10">
    <source>
        <dbReference type="HAMAP-Rule" id="MF_00648"/>
    </source>
</evidence>
<organism evidence="12 13">
    <name type="scientific">Ignisphaera aggregans (strain DSM 17230 / JCM 13409 / AQ1.S1)</name>
    <dbReference type="NCBI Taxonomy" id="583356"/>
    <lineage>
        <taxon>Archaea</taxon>
        <taxon>Thermoproteota</taxon>
        <taxon>Thermoprotei</taxon>
        <taxon>Desulfurococcales</taxon>
        <taxon>Desulfurococcaceae</taxon>
        <taxon>Ignisphaera</taxon>
    </lineage>
</organism>
<feature type="binding site" evidence="10">
    <location>
        <begin position="7"/>
        <end position="12"/>
    </location>
    <ligand>
        <name>substrate</name>
    </ligand>
</feature>
<evidence type="ECO:0000256" key="7">
    <source>
        <dbReference type="ARBA" id="ARBA00023211"/>
    </source>
</evidence>
<dbReference type="KEGG" id="iag:Igag_0257"/>
<evidence type="ECO:0000313" key="13">
    <source>
        <dbReference type="Proteomes" id="UP000001304"/>
    </source>
</evidence>
<accession>E0SQN2</accession>
<dbReference type="GO" id="GO:0046872">
    <property type="term" value="F:metal ion binding"/>
    <property type="evidence" value="ECO:0007669"/>
    <property type="project" value="UniProtKB-KW"/>
</dbReference>
<evidence type="ECO:0000256" key="9">
    <source>
        <dbReference type="ARBA" id="ARBA00048781"/>
    </source>
</evidence>
<dbReference type="EC" id="3.6.1.73" evidence="10"/>
<keyword evidence="7 10" id="KW-0464">Manganese</keyword>
<keyword evidence="13" id="KW-1185">Reference proteome</keyword>
<evidence type="ECO:0000313" key="12">
    <source>
        <dbReference type="EMBL" id="ADM27106.1"/>
    </source>
</evidence>
<dbReference type="GO" id="GO:0009117">
    <property type="term" value="P:nucleotide metabolic process"/>
    <property type="evidence" value="ECO:0007669"/>
    <property type="project" value="UniProtKB-KW"/>
</dbReference>
<dbReference type="Gene3D" id="3.90.950.10">
    <property type="match status" value="1"/>
</dbReference>
<dbReference type="HOGENOM" id="CLU_087417_0_1_2"/>
<evidence type="ECO:0000256" key="2">
    <source>
        <dbReference type="ARBA" id="ARBA00022723"/>
    </source>
</evidence>
<comment type="cofactor">
    <cofactor evidence="1">
        <name>Mn(2+)</name>
        <dbReference type="ChEBI" id="CHEBI:29035"/>
    </cofactor>
</comment>
<sequence length="176" mass="19695">MEVCVGSTNPTKLKGVKNAFSMFYNNVNIKGYNVQTGIPPQPIGLEQIIEGARRRAISSLAIGERCDFGVGVEAGFIPIEDKFFDVQIAFVIDRNGIGFYGFSPMFMVPKTFVEKILAGEYRELEEVVDSYFHTKNIGEKGGFISILSKGRIRREDLVFYAVTMALIPFINQNIYS</sequence>
<reference evidence="12 13" key="1">
    <citation type="journal article" date="2010" name="Stand. Genomic Sci.">
        <title>Complete genome sequence of Ignisphaera aggregans type strain (AQ1.S1).</title>
        <authorList>
            <person name="Goker M."/>
            <person name="Held B."/>
            <person name="Lapidus A."/>
            <person name="Nolan M."/>
            <person name="Spring S."/>
            <person name="Yasawong M."/>
            <person name="Lucas S."/>
            <person name="Glavina Del Rio T."/>
            <person name="Tice H."/>
            <person name="Cheng J.F."/>
            <person name="Goodwin L."/>
            <person name="Tapia R."/>
            <person name="Pitluck S."/>
            <person name="Liolios K."/>
            <person name="Ivanova N."/>
            <person name="Mavromatis K."/>
            <person name="Mikhailova N."/>
            <person name="Pati A."/>
            <person name="Chen A."/>
            <person name="Palaniappan K."/>
            <person name="Brambilla E."/>
            <person name="Land M."/>
            <person name="Hauser L."/>
            <person name="Chang Y.J."/>
            <person name="Jeffries C.D."/>
            <person name="Brettin T."/>
            <person name="Detter J.C."/>
            <person name="Han C."/>
            <person name="Rohde M."/>
            <person name="Sikorski J."/>
            <person name="Woyke T."/>
            <person name="Bristow J."/>
            <person name="Eisen J.A."/>
            <person name="Markowitz V."/>
            <person name="Hugenholtz P."/>
            <person name="Kyrpides N.C."/>
            <person name="Klenk H.P."/>
        </authorList>
    </citation>
    <scope>NUCLEOTIDE SEQUENCE [LARGE SCALE GENOMIC DNA]</scope>
    <source>
        <strain evidence="13">DSM 17230 / JCM 13409 / AQ1.S1</strain>
    </source>
</reference>
<dbReference type="GO" id="GO:0103023">
    <property type="term" value="F:ITPase activity"/>
    <property type="evidence" value="ECO:0007669"/>
    <property type="project" value="UniProtKB-EC"/>
</dbReference>
<dbReference type="Pfam" id="PF01931">
    <property type="entry name" value="NTPase_I-T"/>
    <property type="match status" value="1"/>
</dbReference>
<keyword evidence="2 10" id="KW-0479">Metal-binding</keyword>
<evidence type="ECO:0000256" key="6">
    <source>
        <dbReference type="ARBA" id="ARBA00023080"/>
    </source>
</evidence>
<dbReference type="STRING" id="583356.Igag_0257"/>
<keyword evidence="4 10" id="KW-0378">Hydrolase</keyword>
<proteinExistence type="inferred from homology"/>
<keyword evidence="6 10" id="KW-0546">Nucleotide metabolism</keyword>
<dbReference type="BioCyc" id="IAGG583356:GHAH-269-MONOMER"/>
<evidence type="ECO:0000256" key="4">
    <source>
        <dbReference type="ARBA" id="ARBA00022801"/>
    </source>
</evidence>
<dbReference type="InterPro" id="IPR026533">
    <property type="entry name" value="NTPase/PRRC1"/>
</dbReference>
<comment type="subunit">
    <text evidence="10">Homodimer.</text>
</comment>
<protein>
    <recommendedName>
        <fullName evidence="10">Probable inosine/xanthosine triphosphatase</fullName>
        <shortName evidence="10">ITPase/XTPase</shortName>
        <ecNumber evidence="10">3.6.1.73</ecNumber>
    </recommendedName>
    <alternativeName>
        <fullName evidence="10">Non-canonical purine NTP phosphatase</fullName>
    </alternativeName>
    <alternativeName>
        <fullName evidence="10">Non-standard purine NTP phosphatase</fullName>
    </alternativeName>
    <alternativeName>
        <fullName evidence="10">Nucleoside-triphosphate phosphatase</fullName>
        <shortName evidence="10">NTPase</shortName>
    </alternativeName>
</protein>
<evidence type="ECO:0000256" key="5">
    <source>
        <dbReference type="ARBA" id="ARBA00022842"/>
    </source>
</evidence>
<keyword evidence="5 10" id="KW-0460">Magnesium</keyword>
<comment type="catalytic activity">
    <reaction evidence="8 10">
        <text>ITP + H2O = IDP + phosphate + H(+)</text>
        <dbReference type="Rhea" id="RHEA:28330"/>
        <dbReference type="ChEBI" id="CHEBI:15377"/>
        <dbReference type="ChEBI" id="CHEBI:15378"/>
        <dbReference type="ChEBI" id="CHEBI:43474"/>
        <dbReference type="ChEBI" id="CHEBI:58280"/>
        <dbReference type="ChEBI" id="CHEBI:61402"/>
        <dbReference type="EC" id="3.6.1.73"/>
    </reaction>
</comment>
<dbReference type="InterPro" id="IPR029001">
    <property type="entry name" value="ITPase-like_fam"/>
</dbReference>
<comment type="caution">
    <text evidence="10">Lacks conserved residue(s) required for the propagation of feature annotation.</text>
</comment>
<evidence type="ECO:0000256" key="8">
    <source>
        <dbReference type="ARBA" id="ARBA00048174"/>
    </source>
</evidence>